<feature type="compositionally biased region" description="Basic and acidic residues" evidence="1">
    <location>
        <begin position="89"/>
        <end position="98"/>
    </location>
</feature>
<accession>A0A0D3H3M1</accession>
<evidence type="ECO:0000256" key="1">
    <source>
        <dbReference type="SAM" id="MobiDB-lite"/>
    </source>
</evidence>
<dbReference type="HOGENOM" id="CLU_2240714_0_0_1"/>
<dbReference type="AlphaFoldDB" id="A0A0D3H3M1"/>
<organism evidence="2">
    <name type="scientific">Oryza barthii</name>
    <dbReference type="NCBI Taxonomy" id="65489"/>
    <lineage>
        <taxon>Eukaryota</taxon>
        <taxon>Viridiplantae</taxon>
        <taxon>Streptophyta</taxon>
        <taxon>Embryophyta</taxon>
        <taxon>Tracheophyta</taxon>
        <taxon>Spermatophyta</taxon>
        <taxon>Magnoliopsida</taxon>
        <taxon>Liliopsida</taxon>
        <taxon>Poales</taxon>
        <taxon>Poaceae</taxon>
        <taxon>BOP clade</taxon>
        <taxon>Oryzoideae</taxon>
        <taxon>Oryzeae</taxon>
        <taxon>Oryzinae</taxon>
        <taxon>Oryza</taxon>
    </lineage>
</organism>
<dbReference type="PaxDb" id="65489-OBART09G00690.1"/>
<evidence type="ECO:0000313" key="3">
    <source>
        <dbReference type="Proteomes" id="UP000026960"/>
    </source>
</evidence>
<dbReference type="EnsemblPlants" id="OBART09G00690.1">
    <property type="protein sequence ID" value="OBART09G00690.1"/>
    <property type="gene ID" value="OBART09G00690"/>
</dbReference>
<evidence type="ECO:0000313" key="2">
    <source>
        <dbReference type="EnsemblPlants" id="OBART09G00690.1"/>
    </source>
</evidence>
<reference evidence="2" key="1">
    <citation type="journal article" date="2009" name="Rice">
        <title>De Novo Next Generation Sequencing of Plant Genomes.</title>
        <authorList>
            <person name="Rounsley S."/>
            <person name="Marri P.R."/>
            <person name="Yu Y."/>
            <person name="He R."/>
            <person name="Sisneros N."/>
            <person name="Goicoechea J.L."/>
            <person name="Lee S.J."/>
            <person name="Angelova A."/>
            <person name="Kudrna D."/>
            <person name="Luo M."/>
            <person name="Affourtit J."/>
            <person name="Desany B."/>
            <person name="Knight J."/>
            <person name="Niazi F."/>
            <person name="Egholm M."/>
            <person name="Wing R.A."/>
        </authorList>
    </citation>
    <scope>NUCLEOTIDE SEQUENCE [LARGE SCALE GENOMIC DNA]</scope>
    <source>
        <strain evidence="2">cv. IRGC 105608</strain>
    </source>
</reference>
<dbReference type="Gramene" id="OBART09G00690.1">
    <property type="protein sequence ID" value="OBART09G00690.1"/>
    <property type="gene ID" value="OBART09G00690"/>
</dbReference>
<proteinExistence type="predicted"/>
<protein>
    <submittedName>
        <fullName evidence="2">Uncharacterized protein</fullName>
    </submittedName>
</protein>
<name>A0A0D3H3M1_9ORYZ</name>
<feature type="region of interest" description="Disordered" evidence="1">
    <location>
        <begin position="82"/>
        <end position="105"/>
    </location>
</feature>
<reference evidence="2" key="2">
    <citation type="submission" date="2015-03" db="UniProtKB">
        <authorList>
            <consortium name="EnsemblPlants"/>
        </authorList>
    </citation>
    <scope>IDENTIFICATION</scope>
</reference>
<keyword evidence="3" id="KW-1185">Reference proteome</keyword>
<dbReference type="Proteomes" id="UP000026960">
    <property type="component" value="Chromosome 9"/>
</dbReference>
<sequence length="105" mass="10841">MACGGFEWGGGGSGRGGSGIMDACGGHFGRGGMDDHGRLAREVWQMTAFGRHGSGGRSAQRLARRVEARPVVAEIGMARGGVASGGRPAWRDEARPAMDEASLAR</sequence>